<dbReference type="CTD" id="89885"/>
<keyword evidence="10" id="KW-0732">Signal</keyword>
<evidence type="ECO:0000313" key="12">
    <source>
        <dbReference type="Proteomes" id="UP000694906"/>
    </source>
</evidence>
<keyword evidence="6" id="KW-0496">Mitochondrion</keyword>
<evidence type="ECO:0000256" key="5">
    <source>
        <dbReference type="ARBA" id="ARBA00022989"/>
    </source>
</evidence>
<evidence type="ECO:0000259" key="11">
    <source>
        <dbReference type="Pfam" id="PF05644"/>
    </source>
</evidence>
<dbReference type="GO" id="GO:0005783">
    <property type="term" value="C:endoplasmic reticulum"/>
    <property type="evidence" value="ECO:0007669"/>
    <property type="project" value="TreeGrafter"/>
</dbReference>
<dbReference type="RefSeq" id="XP_021104817.1">
    <property type="nucleotide sequence ID" value="XM_021249158.1"/>
</dbReference>
<evidence type="ECO:0000256" key="3">
    <source>
        <dbReference type="ARBA" id="ARBA00022692"/>
    </source>
</evidence>
<dbReference type="GO" id="GO:0005741">
    <property type="term" value="C:mitochondrial outer membrane"/>
    <property type="evidence" value="ECO:0007669"/>
    <property type="project" value="UniProtKB-SubCell"/>
</dbReference>
<keyword evidence="3 9" id="KW-0812">Transmembrane</keyword>
<reference evidence="13" key="1">
    <citation type="submission" date="2025-08" db="UniProtKB">
        <authorList>
            <consortium name="RefSeq"/>
        </authorList>
    </citation>
    <scope>IDENTIFICATION</scope>
</reference>
<feature type="domain" description="Mff-like" evidence="11">
    <location>
        <begin position="169"/>
        <end position="233"/>
    </location>
</feature>
<evidence type="ECO:0000256" key="1">
    <source>
        <dbReference type="ARBA" id="ARBA00004167"/>
    </source>
</evidence>
<keyword evidence="7 9" id="KW-0472">Membrane</keyword>
<dbReference type="Pfam" id="PF05644">
    <property type="entry name" value="Miff"/>
    <property type="match status" value="1"/>
</dbReference>
<evidence type="ECO:0000256" key="9">
    <source>
        <dbReference type="SAM" id="Phobius"/>
    </source>
</evidence>
<organism evidence="12 13">
    <name type="scientific">Heterocephalus glaber</name>
    <name type="common">Naked mole rat</name>
    <dbReference type="NCBI Taxonomy" id="10181"/>
    <lineage>
        <taxon>Eukaryota</taxon>
        <taxon>Metazoa</taxon>
        <taxon>Chordata</taxon>
        <taxon>Craniata</taxon>
        <taxon>Vertebrata</taxon>
        <taxon>Euteleostomi</taxon>
        <taxon>Mammalia</taxon>
        <taxon>Eutheria</taxon>
        <taxon>Euarchontoglires</taxon>
        <taxon>Glires</taxon>
        <taxon>Rodentia</taxon>
        <taxon>Hystricomorpha</taxon>
        <taxon>Bathyergidae</taxon>
        <taxon>Heterocephalus</taxon>
    </lineage>
</organism>
<feature type="signal peptide" evidence="10">
    <location>
        <begin position="1"/>
        <end position="18"/>
    </location>
</feature>
<dbReference type="GO" id="GO:0051562">
    <property type="term" value="P:negative regulation of mitochondrial calcium ion concentration"/>
    <property type="evidence" value="ECO:0007669"/>
    <property type="project" value="TreeGrafter"/>
</dbReference>
<evidence type="ECO:0000313" key="13">
    <source>
        <dbReference type="RefSeq" id="XP_021104817.1"/>
    </source>
</evidence>
<dbReference type="GeneID" id="101713950"/>
<dbReference type="GO" id="GO:0031625">
    <property type="term" value="F:ubiquitin protein ligase binding"/>
    <property type="evidence" value="ECO:0007669"/>
    <property type="project" value="TreeGrafter"/>
</dbReference>
<evidence type="ECO:0000256" key="6">
    <source>
        <dbReference type="ARBA" id="ARBA00023128"/>
    </source>
</evidence>
<dbReference type="InterPro" id="IPR039433">
    <property type="entry name" value="Mff-like_dom"/>
</dbReference>
<feature type="chain" id="PRO_5043635156" evidence="10">
    <location>
        <begin position="19"/>
        <end position="234"/>
    </location>
</feature>
<dbReference type="AlphaFoldDB" id="A0AAX6S497"/>
<name>A0AAX6S497_HETGA</name>
<comment type="subcellular location">
    <subcellularLocation>
        <location evidence="1">Membrane</location>
        <topology evidence="1">Single-pass membrane protein</topology>
    </subcellularLocation>
    <subcellularLocation>
        <location evidence="2">Mitochondrion outer membrane</location>
    </subcellularLocation>
</comment>
<feature type="transmembrane region" description="Helical" evidence="9">
    <location>
        <begin position="214"/>
        <end position="232"/>
    </location>
</feature>
<feature type="region of interest" description="Disordered" evidence="8">
    <location>
        <begin position="137"/>
        <end position="156"/>
    </location>
</feature>
<dbReference type="PANTHER" id="PTHR21128:SF0">
    <property type="entry name" value="FETAL AND ADULT TESTIS-EXPRESSED TRANSCRIPT PROTEIN"/>
    <property type="match status" value="1"/>
</dbReference>
<evidence type="ECO:0000256" key="4">
    <source>
        <dbReference type="ARBA" id="ARBA00022787"/>
    </source>
</evidence>
<gene>
    <name evidence="13" type="primary">Fate1</name>
</gene>
<dbReference type="GO" id="GO:0043066">
    <property type="term" value="P:negative regulation of apoptotic process"/>
    <property type="evidence" value="ECO:0007669"/>
    <property type="project" value="TreeGrafter"/>
</dbReference>
<protein>
    <submittedName>
        <fullName evidence="13">Fetal and adult testis-expressed transcript protein isoform X1</fullName>
    </submittedName>
</protein>
<keyword evidence="4" id="KW-1000">Mitochondrion outer membrane</keyword>
<keyword evidence="12" id="KW-1185">Reference proteome</keyword>
<dbReference type="GO" id="GO:0044233">
    <property type="term" value="C:mitochondria-associated endoplasmic reticulum membrane contact site"/>
    <property type="evidence" value="ECO:0007669"/>
    <property type="project" value="TreeGrafter"/>
</dbReference>
<keyword evidence="5 9" id="KW-1133">Transmembrane helix</keyword>
<dbReference type="Proteomes" id="UP000694906">
    <property type="component" value="Unplaced"/>
</dbReference>
<dbReference type="InterPro" id="IPR039153">
    <property type="entry name" value="FATE1"/>
</dbReference>
<evidence type="ECO:0000256" key="10">
    <source>
        <dbReference type="SAM" id="SignalP"/>
    </source>
</evidence>
<accession>A0AAX6S497</accession>
<sequence>MTGYIFLALLPWKRLCECLLCLVHPQLSRPTEQLAVMAASPSSIEEDNEMCINKEPAPGSHRQGQDHLMIVGSSVQLLWLFLGSLFFSPDILDHGPWSTGVSQRDQKAGPKVAVSIITQSPWNMTSSGARKAAHQWQGPRVSGEPGHGDAHSQECPGSFQGCNDPNLGLDLLAELGLDELNGLEMEIMRRQLLVITERLCALEDRDATWRFKEAVIFTMMVLACVANVWLWMRQ</sequence>
<evidence type="ECO:0000256" key="8">
    <source>
        <dbReference type="SAM" id="MobiDB-lite"/>
    </source>
</evidence>
<evidence type="ECO:0000256" key="2">
    <source>
        <dbReference type="ARBA" id="ARBA00004294"/>
    </source>
</evidence>
<proteinExistence type="predicted"/>
<evidence type="ECO:0000256" key="7">
    <source>
        <dbReference type="ARBA" id="ARBA00023136"/>
    </source>
</evidence>
<dbReference type="PANTHER" id="PTHR21128">
    <property type="entry name" value="FETAL AND ADULT TESTIS-EXPRESSED TRANSCRIPT PROTEIN"/>
    <property type="match status" value="1"/>
</dbReference>